<name>A0A4Q0MCK5_9SPHI</name>
<evidence type="ECO:0000256" key="2">
    <source>
        <dbReference type="ARBA" id="ARBA00022679"/>
    </source>
</evidence>
<comment type="caution">
    <text evidence="3">The sequence shown here is derived from an EMBL/GenBank/DDBJ whole genome shotgun (WGS) entry which is preliminary data.</text>
</comment>
<gene>
    <name evidence="3" type="ORF">EKH83_05140</name>
</gene>
<dbReference type="SUPFAM" id="SSF53756">
    <property type="entry name" value="UDP-Glycosyltransferase/glycogen phosphorylase"/>
    <property type="match status" value="1"/>
</dbReference>
<reference evidence="3 4" key="1">
    <citation type="submission" date="2018-12" db="EMBL/GenBank/DDBJ databases">
        <title>The Draft Genome Sequence of the Soil Bacterium Pedobacter tournemirensis R1.</title>
        <authorList>
            <person name="He J."/>
        </authorList>
    </citation>
    <scope>NUCLEOTIDE SEQUENCE [LARGE SCALE GENOMIC DNA]</scope>
    <source>
        <strain evidence="3 4">R1</strain>
    </source>
</reference>
<accession>A0A4Q0MCK5</accession>
<dbReference type="InterPro" id="IPR051199">
    <property type="entry name" value="LPS_LOS_Heptosyltrfase"/>
</dbReference>
<dbReference type="InterPro" id="IPR002201">
    <property type="entry name" value="Glyco_trans_9"/>
</dbReference>
<dbReference type="RefSeq" id="WP_128768332.1">
    <property type="nucleotide sequence ID" value="NZ_RXOC01000003.1"/>
</dbReference>
<dbReference type="GO" id="GO:0008713">
    <property type="term" value="F:ADP-heptose-lipopolysaccharide heptosyltransferase activity"/>
    <property type="evidence" value="ECO:0007669"/>
    <property type="project" value="TreeGrafter"/>
</dbReference>
<dbReference type="PANTHER" id="PTHR30160">
    <property type="entry name" value="TETRAACYLDISACCHARIDE 4'-KINASE-RELATED"/>
    <property type="match status" value="1"/>
</dbReference>
<dbReference type="GO" id="GO:0009244">
    <property type="term" value="P:lipopolysaccharide core region biosynthetic process"/>
    <property type="evidence" value="ECO:0007669"/>
    <property type="project" value="TreeGrafter"/>
</dbReference>
<dbReference type="GO" id="GO:0005829">
    <property type="term" value="C:cytosol"/>
    <property type="evidence" value="ECO:0007669"/>
    <property type="project" value="TreeGrafter"/>
</dbReference>
<keyword evidence="2 3" id="KW-0808">Transferase</keyword>
<evidence type="ECO:0000256" key="1">
    <source>
        <dbReference type="ARBA" id="ARBA00022676"/>
    </source>
</evidence>
<dbReference type="Pfam" id="PF01075">
    <property type="entry name" value="Glyco_transf_9"/>
    <property type="match status" value="1"/>
</dbReference>
<dbReference type="Gene3D" id="3.40.50.2000">
    <property type="entry name" value="Glycogen Phosphorylase B"/>
    <property type="match status" value="2"/>
</dbReference>
<dbReference type="EMBL" id="RXOC01000003">
    <property type="protein sequence ID" value="RXF71087.1"/>
    <property type="molecule type" value="Genomic_DNA"/>
</dbReference>
<keyword evidence="1" id="KW-0328">Glycosyltransferase</keyword>
<dbReference type="CDD" id="cd03789">
    <property type="entry name" value="GT9_LPS_heptosyltransferase"/>
    <property type="match status" value="1"/>
</dbReference>
<dbReference type="AlphaFoldDB" id="A0A4Q0MCK5"/>
<sequence length="338" mass="38445">MKSAAFLRAKGWLTKEGRKLKILIIRFSSIGDIIYTTPVIRCIKQQVPGVELHYLTKSNFSFIVDNNPYIDKLILLKASLDETIDDLTKEKYDYVIDLHNTLRSSIIKLRLGIKSSTYKKERLKKWLAIRYKINLVKPVHLVDRYLKTVEFMGVKNDNLPLDYFLEGDFDLGRLLPPDHQQRYIAFIIGATHFTKRMPNEKVVELCRKLGFPVVLLGGKDVADNARTIAEAVGPKVYNACGTISFNESVFLVKHAYKVIGFDTGLTHIAEAFNKPIVSIWGSTVPELLGVQPYHVDEVYEAGVTLPCRPCSKFGRSKCPLGHFKCMYDIDLNKIADFI</sequence>
<proteinExistence type="predicted"/>
<dbReference type="Proteomes" id="UP000290848">
    <property type="component" value="Unassembled WGS sequence"/>
</dbReference>
<evidence type="ECO:0000313" key="4">
    <source>
        <dbReference type="Proteomes" id="UP000290848"/>
    </source>
</evidence>
<organism evidence="3 4">
    <name type="scientific">Arcticibacter tournemirensis</name>
    <dbReference type="NCBI Taxonomy" id="699437"/>
    <lineage>
        <taxon>Bacteria</taxon>
        <taxon>Pseudomonadati</taxon>
        <taxon>Bacteroidota</taxon>
        <taxon>Sphingobacteriia</taxon>
        <taxon>Sphingobacteriales</taxon>
        <taxon>Sphingobacteriaceae</taxon>
        <taxon>Arcticibacter</taxon>
    </lineage>
</organism>
<evidence type="ECO:0000313" key="3">
    <source>
        <dbReference type="EMBL" id="RXF71087.1"/>
    </source>
</evidence>
<protein>
    <submittedName>
        <fullName evidence="3">Glycosyltransferase family 9 protein</fullName>
    </submittedName>
</protein>